<dbReference type="Proteomes" id="UP000231701">
    <property type="component" value="Chromosome"/>
</dbReference>
<name>A0A2K8L2N8_MARES</name>
<protein>
    <submittedName>
        <fullName evidence="7">tRNA-processing RNAse BN</fullName>
    </submittedName>
</protein>
<keyword evidence="3 6" id="KW-0812">Transmembrane</keyword>
<evidence type="ECO:0000256" key="4">
    <source>
        <dbReference type="ARBA" id="ARBA00022989"/>
    </source>
</evidence>
<feature type="transmembrane region" description="Helical" evidence="6">
    <location>
        <begin position="275"/>
        <end position="296"/>
    </location>
</feature>
<keyword evidence="2" id="KW-1003">Cell membrane</keyword>
<evidence type="ECO:0000256" key="6">
    <source>
        <dbReference type="SAM" id="Phobius"/>
    </source>
</evidence>
<gene>
    <name evidence="7" type="ORF">Ga0123461_1698</name>
</gene>
<evidence type="ECO:0000256" key="5">
    <source>
        <dbReference type="ARBA" id="ARBA00023136"/>
    </source>
</evidence>
<dbReference type="NCBIfam" id="TIGR00765">
    <property type="entry name" value="yihY_not_rbn"/>
    <property type="match status" value="1"/>
</dbReference>
<proteinExistence type="predicted"/>
<dbReference type="PANTHER" id="PTHR30213:SF0">
    <property type="entry name" value="UPF0761 MEMBRANE PROTEIN YIHY"/>
    <property type="match status" value="1"/>
</dbReference>
<dbReference type="PANTHER" id="PTHR30213">
    <property type="entry name" value="INNER MEMBRANE PROTEIN YHJD"/>
    <property type="match status" value="1"/>
</dbReference>
<keyword evidence="8" id="KW-1185">Reference proteome</keyword>
<comment type="subcellular location">
    <subcellularLocation>
        <location evidence="1">Cell membrane</location>
        <topology evidence="1">Multi-pass membrane protein</topology>
    </subcellularLocation>
</comment>
<evidence type="ECO:0000256" key="1">
    <source>
        <dbReference type="ARBA" id="ARBA00004651"/>
    </source>
</evidence>
<keyword evidence="5 6" id="KW-0472">Membrane</keyword>
<organism evidence="7 8">
    <name type="scientific">Mariprofundus aestuarium</name>
    <dbReference type="NCBI Taxonomy" id="1921086"/>
    <lineage>
        <taxon>Bacteria</taxon>
        <taxon>Pseudomonadati</taxon>
        <taxon>Pseudomonadota</taxon>
        <taxon>Candidatius Mariprofundia</taxon>
        <taxon>Mariprofundales</taxon>
        <taxon>Mariprofundaceae</taxon>
        <taxon>Mariprofundus</taxon>
    </lineage>
</organism>
<dbReference type="GO" id="GO:0005886">
    <property type="term" value="C:plasma membrane"/>
    <property type="evidence" value="ECO:0007669"/>
    <property type="project" value="UniProtKB-SubCell"/>
</dbReference>
<dbReference type="EMBL" id="CP018799">
    <property type="protein sequence ID" value="ATX80111.1"/>
    <property type="molecule type" value="Genomic_DNA"/>
</dbReference>
<dbReference type="KEGG" id="maes:Ga0123461_1698"/>
<reference evidence="7 8" key="1">
    <citation type="submission" date="2016-12" db="EMBL/GenBank/DDBJ databases">
        <title>Isolation and genomic insights into novel planktonic Zetaproteobacteria from stratified waters of the Chesapeake Bay.</title>
        <authorList>
            <person name="McAllister S.M."/>
            <person name="Kato S."/>
            <person name="Chan C.S."/>
            <person name="Chiu B.K."/>
            <person name="Field E.K."/>
        </authorList>
    </citation>
    <scope>NUCLEOTIDE SEQUENCE [LARGE SCALE GENOMIC DNA]</scope>
    <source>
        <strain evidence="7 8">CP-5</strain>
    </source>
</reference>
<accession>A0A2K8L2N8</accession>
<dbReference type="Pfam" id="PF03631">
    <property type="entry name" value="Virul_fac_BrkB"/>
    <property type="match status" value="1"/>
</dbReference>
<evidence type="ECO:0000313" key="7">
    <source>
        <dbReference type="EMBL" id="ATX80111.1"/>
    </source>
</evidence>
<dbReference type="RefSeq" id="WP_232710101.1">
    <property type="nucleotide sequence ID" value="NZ_CP018799.1"/>
</dbReference>
<sequence>MAGSKKPTIAQQLSKLLEMDVADIASLPSLYRHATHLFRFAYRVVMRFIDDRCIQRASALAYASLLAIVPMVALGFSVFTSFQAFDAMAGSVSDSLLSYLLPTSQKAVQDYLGTVADKTTAISVFGVIGLLFTATALLNTIEEAFNDIWRITRARAWLSKFITFWATLTLAPILIGASITITSYFTALPVIKEVAEGASYISEAPFLVPWLMSSLAMATLYSVLPNTSVPFRYAAVGGLVAGALFEWAKFGFAFYVTEVANYERLYGALSTLPIFLIWIYLIWVIVLLGSEIAFCMQHPEQSHRQTSSFQKPGIRQFYSHLILLRSAQALHQGNTLNMDDLIDDTGLPSNILQEWLDQLCNIKLLRYTESSDEEPGWVPGFDAEQMSLYEIFVRLNETPMEVPEEWQGTSIGRQLAGLYFRLGRERSGLLKSMNIREIMEKEQERDDAREEVLKEYDT</sequence>
<feature type="transmembrane region" description="Helical" evidence="6">
    <location>
        <begin position="121"/>
        <end position="141"/>
    </location>
</feature>
<feature type="transmembrane region" description="Helical" evidence="6">
    <location>
        <begin position="206"/>
        <end position="224"/>
    </location>
</feature>
<evidence type="ECO:0000313" key="8">
    <source>
        <dbReference type="Proteomes" id="UP000231701"/>
    </source>
</evidence>
<feature type="transmembrane region" description="Helical" evidence="6">
    <location>
        <begin position="231"/>
        <end position="255"/>
    </location>
</feature>
<evidence type="ECO:0000256" key="2">
    <source>
        <dbReference type="ARBA" id="ARBA00022475"/>
    </source>
</evidence>
<feature type="transmembrane region" description="Helical" evidence="6">
    <location>
        <begin position="162"/>
        <end position="186"/>
    </location>
</feature>
<keyword evidence="4 6" id="KW-1133">Transmembrane helix</keyword>
<evidence type="ECO:0000256" key="3">
    <source>
        <dbReference type="ARBA" id="ARBA00022692"/>
    </source>
</evidence>
<dbReference type="AlphaFoldDB" id="A0A2K8L2N8"/>
<dbReference type="InterPro" id="IPR017039">
    <property type="entry name" value="Virul_fac_BrkB"/>
</dbReference>
<feature type="transmembrane region" description="Helical" evidence="6">
    <location>
        <begin position="59"/>
        <end position="79"/>
    </location>
</feature>